<feature type="domain" description="SLH" evidence="5">
    <location>
        <begin position="26"/>
        <end position="84"/>
    </location>
</feature>
<gene>
    <name evidence="6" type="ORF">H9900_06105</name>
</gene>
<comment type="subcellular location">
    <subcellularLocation>
        <location evidence="1">Cell envelope</location>
    </subcellularLocation>
</comment>
<dbReference type="PANTHER" id="PTHR43308">
    <property type="entry name" value="OUTER MEMBRANE PROTEIN ALPHA-RELATED"/>
    <property type="match status" value="1"/>
</dbReference>
<dbReference type="NCBIfam" id="TIGR02543">
    <property type="entry name" value="List_Bact_rpt"/>
    <property type="match status" value="2"/>
</dbReference>
<keyword evidence="2" id="KW-0677">Repeat</keyword>
<dbReference type="InterPro" id="IPR013378">
    <property type="entry name" value="InlB-like_B-rpt"/>
</dbReference>
<evidence type="ECO:0000256" key="3">
    <source>
        <dbReference type="SAM" id="MobiDB-lite"/>
    </source>
</evidence>
<name>A0A9D1PS09_9FIRM</name>
<evidence type="ECO:0000256" key="4">
    <source>
        <dbReference type="SAM" id="SignalP"/>
    </source>
</evidence>
<evidence type="ECO:0000313" key="6">
    <source>
        <dbReference type="EMBL" id="HIV86363.1"/>
    </source>
</evidence>
<feature type="region of interest" description="Disordered" evidence="3">
    <location>
        <begin position="675"/>
        <end position="699"/>
    </location>
</feature>
<evidence type="ECO:0000313" key="7">
    <source>
        <dbReference type="Proteomes" id="UP000824162"/>
    </source>
</evidence>
<dbReference type="Gene3D" id="2.60.40.4270">
    <property type="entry name" value="Listeria-Bacteroides repeat domain"/>
    <property type="match status" value="2"/>
</dbReference>
<reference evidence="6" key="2">
    <citation type="submission" date="2021-04" db="EMBL/GenBank/DDBJ databases">
        <authorList>
            <person name="Gilroy R."/>
        </authorList>
    </citation>
    <scope>NUCLEOTIDE SEQUENCE</scope>
    <source>
        <strain evidence="6">5790</strain>
    </source>
</reference>
<dbReference type="Pfam" id="PF00395">
    <property type="entry name" value="SLH"/>
    <property type="match status" value="3"/>
</dbReference>
<dbReference type="InterPro" id="IPR042229">
    <property type="entry name" value="Listeria/Bacterioides_rpt_sf"/>
</dbReference>
<evidence type="ECO:0000259" key="5">
    <source>
        <dbReference type="PROSITE" id="PS51272"/>
    </source>
</evidence>
<dbReference type="InterPro" id="IPR051465">
    <property type="entry name" value="Cell_Envelope_Struct_Comp"/>
</dbReference>
<dbReference type="InterPro" id="IPR044060">
    <property type="entry name" value="Bacterial_rp_domain"/>
</dbReference>
<feature type="region of interest" description="Disordered" evidence="3">
    <location>
        <begin position="202"/>
        <end position="242"/>
    </location>
</feature>
<organism evidence="6 7">
    <name type="scientific">Candidatus Monoglobus merdigallinarum</name>
    <dbReference type="NCBI Taxonomy" id="2838698"/>
    <lineage>
        <taxon>Bacteria</taxon>
        <taxon>Bacillati</taxon>
        <taxon>Bacillota</taxon>
        <taxon>Clostridia</taxon>
        <taxon>Monoglobales</taxon>
        <taxon>Monoglobaceae</taxon>
        <taxon>Monoglobus</taxon>
    </lineage>
</organism>
<dbReference type="InterPro" id="IPR001119">
    <property type="entry name" value="SLH_dom"/>
</dbReference>
<dbReference type="Pfam" id="PF09479">
    <property type="entry name" value="Flg_new"/>
    <property type="match status" value="2"/>
</dbReference>
<dbReference type="EMBL" id="DXIJ01000129">
    <property type="protein sequence ID" value="HIV86363.1"/>
    <property type="molecule type" value="Genomic_DNA"/>
</dbReference>
<dbReference type="Proteomes" id="UP000824162">
    <property type="component" value="Unassembled WGS sequence"/>
</dbReference>
<dbReference type="GO" id="GO:0030313">
    <property type="term" value="C:cell envelope"/>
    <property type="evidence" value="ECO:0007669"/>
    <property type="project" value="UniProtKB-SubCell"/>
</dbReference>
<accession>A0A9D1PS09</accession>
<protein>
    <submittedName>
        <fullName evidence="6">S-layer homology domain-containing protein</fullName>
    </submittedName>
</protein>
<sequence>MRKFKKSMALVIALAMVLTTFGFTAVSAANFPDTQGHWAESEIDKWSNAGVINGYSDGQFMPDANITRAELAKIISTERQYETSADISFSDVSGDEWFVDCLKMCVAQGIIGGYEDGTFRPDNAVTREEAATMFQRAYKINSIGLLSFTDSSSISDWATTSVTALVGAGVINGYEDGSFQPAAPITRAEVVKILDGITTAETDPMTTSSVSGGTNTTGGIGHLGNVGGSASSGGGASGGGSQSNSVRITFNANGGSFGGSSTTSLSISRNTLVGTKAPTPVREGYVFDGWYTTQSSAESLDSSRSWDPSSSPVSSSMTVYAGWYIEGSSAVTFETNNGTPKIARQDVKNGEYATEPTETLTRSGYTFTGWYESNKSSKTFDFENTPIKKNTIIYAGWQVNADMAASEITLPTAPVGSYQNGTLDAVPARVLPGESVTLYVTPPSGYGIEGMPELTYTSTDGTEKQITGLNEDGDNVYSFVMPGDVVNGTLQFKPHYIAIDPPTPSPTATPAPTPTWDPSVPTPTPPRVPTYMFSVEPFSSMENMPANTEIGGLTVSKASDVDNSNKTFRVTGDNPNNSGQSYTRRLKIGTAELSFKVDGSCNLTIDAASASGADRSYSVYAGSQNLGSFMCYEDASDSFNVSYSGPATTIRIVPDAGINVYGIFVEYSGDIPTSDPSVTTGPVVTEAPTPSPTIDPNTRYPITLSESIVNGSITVQSGTTSSDDIRNVSLSVEDLEKNVDADGNVIKAGEPIPLNGTDNSDGTLVGFLDMQVCTETLNGEQVKLVRDPDGANPAGDPPYNVDGMGEPSGNVFKVTAGASGYLTIQVYVFGNKPFAIYDNTNREYITELPNSTSAYIYTETFQCEEGGSYYFWSRGSKVGLMNVTYSSGSLGARAGQEVTVVTRPDAGYKTSSVFTDPSTNVTQTAENTYRFLMPATGVEVGALFVDASAQEYTATAPQPENGSVELRKIAASTASETAELADDRTILDCSDNFLMANQSGGKWIMSSDVKDSRVENPVTEDNTNIKGNSTAKIKLSDKAVQYVLSEPINEGSFEFSYDFYDDNTASAGRSFRTYFDNAAHPYDESTGMATDFGNANAFFHMMDVRNNVYVTDAEADVGATSAAGTQVGSASLENGNWYRVVISGEFGTSDPYTVSYYLHGTDGTYNPDNISAEPVITTNEAPVVANRSHALAQIKFMRTASGNLYYDNIRLTAETGTPETDVYSIGAYPGESIQVVTTPDSGYETNSITVTAADGTPVTVDGDVFTMPASDVTVEVVFGDQAPATPPPTEKPVVTADPAGEVTSWITDYASLQTYGTTSVNGDINEVSIATNANYNGLTIYGQARALVADDSGKEAGGTEYSGRLKMGGSGSINGDSSSRAISFTPDAYGTVTVVFAHASGSSSADRSCVVEQNGAAQSYAVAGGASDTFTAAVYGGAPVYIYGEGGGINIYEVRYTKSTLENPPTLPPAPAEPTEQPSEPTEQPTEPTEQPTEPTENPTDPDPDETPSSDGNVWTASDYEQLYKQVGDPEPVTVNGMTVDPLNNDTGSSETWNLGDNKDTGITGLTGGGNPRPASLSGAPGADKIPTNGTVLKITVDRPGTVSGAFSLGGNKTAYVLKFPAGAANGEIIATQNNPDGNPTVAFEYSFAAEEGYEYYLYVAASKAVFGPITFTTE</sequence>
<feature type="domain" description="SLH" evidence="5">
    <location>
        <begin position="85"/>
        <end position="148"/>
    </location>
</feature>
<evidence type="ECO:0000256" key="2">
    <source>
        <dbReference type="ARBA" id="ARBA00022737"/>
    </source>
</evidence>
<comment type="caution">
    <text evidence="6">The sequence shown here is derived from an EMBL/GenBank/DDBJ whole genome shotgun (WGS) entry which is preliminary data.</text>
</comment>
<feature type="compositionally biased region" description="Gly residues" evidence="3">
    <location>
        <begin position="215"/>
        <end position="241"/>
    </location>
</feature>
<dbReference type="Pfam" id="PF18998">
    <property type="entry name" value="Flg_new_2"/>
    <property type="match status" value="2"/>
</dbReference>
<evidence type="ECO:0000256" key="1">
    <source>
        <dbReference type="ARBA" id="ARBA00004196"/>
    </source>
</evidence>
<feature type="chain" id="PRO_5039652724" evidence="4">
    <location>
        <begin position="29"/>
        <end position="1675"/>
    </location>
</feature>
<feature type="signal peptide" evidence="4">
    <location>
        <begin position="1"/>
        <end position="28"/>
    </location>
</feature>
<proteinExistence type="predicted"/>
<feature type="region of interest" description="Disordered" evidence="3">
    <location>
        <begin position="501"/>
        <end position="522"/>
    </location>
</feature>
<dbReference type="PROSITE" id="PS51272">
    <property type="entry name" value="SLH"/>
    <property type="match status" value="3"/>
</dbReference>
<feature type="region of interest" description="Disordered" evidence="3">
    <location>
        <begin position="1460"/>
        <end position="1514"/>
    </location>
</feature>
<dbReference type="PANTHER" id="PTHR43308:SF5">
    <property type="entry name" value="S-LAYER PROTEIN _ PEPTIDOGLYCAN ENDO-BETA-N-ACETYLGLUCOSAMINIDASE"/>
    <property type="match status" value="1"/>
</dbReference>
<feature type="domain" description="SLH" evidence="5">
    <location>
        <begin position="149"/>
        <end position="208"/>
    </location>
</feature>
<feature type="compositionally biased region" description="Low complexity" evidence="3">
    <location>
        <begin position="1473"/>
        <end position="1499"/>
    </location>
</feature>
<reference evidence="6" key="1">
    <citation type="journal article" date="2021" name="PeerJ">
        <title>Extensive microbial diversity within the chicken gut microbiome revealed by metagenomics and culture.</title>
        <authorList>
            <person name="Gilroy R."/>
            <person name="Ravi A."/>
            <person name="Getino M."/>
            <person name="Pursley I."/>
            <person name="Horton D.L."/>
            <person name="Alikhan N.F."/>
            <person name="Baker D."/>
            <person name="Gharbi K."/>
            <person name="Hall N."/>
            <person name="Watson M."/>
            <person name="Adriaenssens E.M."/>
            <person name="Foster-Nyarko E."/>
            <person name="Jarju S."/>
            <person name="Secka A."/>
            <person name="Antonio M."/>
            <person name="Oren A."/>
            <person name="Chaudhuri R.R."/>
            <person name="La Ragione R."/>
            <person name="Hildebrand F."/>
            <person name="Pallen M.J."/>
        </authorList>
    </citation>
    <scope>NUCLEOTIDE SEQUENCE</scope>
    <source>
        <strain evidence="6">5790</strain>
    </source>
</reference>
<keyword evidence="4" id="KW-0732">Signal</keyword>